<dbReference type="SUPFAM" id="SSF53335">
    <property type="entry name" value="S-adenosyl-L-methionine-dependent methyltransferases"/>
    <property type="match status" value="1"/>
</dbReference>
<feature type="domain" description="Methyltransferase type 12" evidence="1">
    <location>
        <begin position="55"/>
        <end position="149"/>
    </location>
</feature>
<dbReference type="EMBL" id="LT629701">
    <property type="protein sequence ID" value="SDN25067.1"/>
    <property type="molecule type" value="Genomic_DNA"/>
</dbReference>
<evidence type="ECO:0000313" key="2">
    <source>
        <dbReference type="EMBL" id="SDN25067.1"/>
    </source>
</evidence>
<name>A0A1G9ZVF6_ALLAB</name>
<reference evidence="2 3" key="1">
    <citation type="submission" date="2016-10" db="EMBL/GenBank/DDBJ databases">
        <authorList>
            <person name="de Groot N.N."/>
        </authorList>
    </citation>
    <scope>NUCLEOTIDE SEQUENCE [LARGE SCALE GENOMIC DNA]</scope>
    <source>
        <strain evidence="2 3">DSM 44149</strain>
    </source>
</reference>
<dbReference type="PANTHER" id="PTHR43861">
    <property type="entry name" value="TRANS-ACONITATE 2-METHYLTRANSFERASE-RELATED"/>
    <property type="match status" value="1"/>
</dbReference>
<dbReference type="Proteomes" id="UP000183376">
    <property type="component" value="Chromosome I"/>
</dbReference>
<dbReference type="GO" id="GO:0008168">
    <property type="term" value="F:methyltransferase activity"/>
    <property type="evidence" value="ECO:0007669"/>
    <property type="project" value="UniProtKB-KW"/>
</dbReference>
<dbReference type="Gene3D" id="3.40.50.150">
    <property type="entry name" value="Vaccinia Virus protein VP39"/>
    <property type="match status" value="1"/>
</dbReference>
<gene>
    <name evidence="2" type="ORF">SAMN04489726_5720</name>
</gene>
<keyword evidence="3" id="KW-1185">Reference proteome</keyword>
<evidence type="ECO:0000259" key="1">
    <source>
        <dbReference type="Pfam" id="PF08242"/>
    </source>
</evidence>
<keyword evidence="2" id="KW-0808">Transferase</keyword>
<dbReference type="InterPro" id="IPR013217">
    <property type="entry name" value="Methyltransf_12"/>
</dbReference>
<protein>
    <submittedName>
        <fullName evidence="2">Methyltransferase domain-containing protein</fullName>
    </submittedName>
</protein>
<proteinExistence type="predicted"/>
<dbReference type="eggNOG" id="COG0500">
    <property type="taxonomic scope" value="Bacteria"/>
</dbReference>
<dbReference type="RefSeq" id="WP_043810554.1">
    <property type="nucleotide sequence ID" value="NZ_JOEF01000003.1"/>
</dbReference>
<organism evidence="2 3">
    <name type="scientific">Allokutzneria albata</name>
    <name type="common">Kibdelosporangium albatum</name>
    <dbReference type="NCBI Taxonomy" id="211114"/>
    <lineage>
        <taxon>Bacteria</taxon>
        <taxon>Bacillati</taxon>
        <taxon>Actinomycetota</taxon>
        <taxon>Actinomycetes</taxon>
        <taxon>Pseudonocardiales</taxon>
        <taxon>Pseudonocardiaceae</taxon>
        <taxon>Allokutzneria</taxon>
    </lineage>
</organism>
<sequence>MDSGDEQRMRANQANWDARTPIHAESRFYQRDPETWFAEWEWADLGDLTGRDVLTLQCHLGTDVVAFARRGARSVGLDLSGAAIEEARARALRSGDDVEFVQANVYDAVEALGGRRFDVVYTAKGSLCYLPDLPAWASVVAALLRPGGLAYVVDFHPLFNALGPRQHADDGPDLLLRNDYLEGRGAIEKNSTHTYTDGPALAGSTWAYEWRHGIGALVTALAGAGLRVEGLRETEELQWPRWPNMVQVEPGWWRLPEDEPRIPLLFALRATRS</sequence>
<dbReference type="STRING" id="211114.SAMN04489726_5720"/>
<dbReference type="AlphaFoldDB" id="A0A1G9ZVF6"/>
<dbReference type="Pfam" id="PF08242">
    <property type="entry name" value="Methyltransf_12"/>
    <property type="match status" value="1"/>
</dbReference>
<evidence type="ECO:0000313" key="3">
    <source>
        <dbReference type="Proteomes" id="UP000183376"/>
    </source>
</evidence>
<dbReference type="CDD" id="cd02440">
    <property type="entry name" value="AdoMet_MTases"/>
    <property type="match status" value="1"/>
</dbReference>
<dbReference type="InterPro" id="IPR029063">
    <property type="entry name" value="SAM-dependent_MTases_sf"/>
</dbReference>
<accession>A0A1G9ZVF6</accession>
<dbReference type="GO" id="GO:0032259">
    <property type="term" value="P:methylation"/>
    <property type="evidence" value="ECO:0007669"/>
    <property type="project" value="UniProtKB-KW"/>
</dbReference>
<keyword evidence="2" id="KW-0489">Methyltransferase</keyword>